<evidence type="ECO:0000313" key="4">
    <source>
        <dbReference type="Ensembl" id="ENSCPBP00000005634.1"/>
    </source>
</evidence>
<dbReference type="InterPro" id="IPR050504">
    <property type="entry name" value="IgSF_BTN/MOG"/>
</dbReference>
<dbReference type="GeneTree" id="ENSGT01050000244843"/>
<dbReference type="InterPro" id="IPR013783">
    <property type="entry name" value="Ig-like_fold"/>
</dbReference>
<evidence type="ECO:0000256" key="3">
    <source>
        <dbReference type="ARBA" id="ARBA00023319"/>
    </source>
</evidence>
<evidence type="ECO:0000256" key="2">
    <source>
        <dbReference type="ARBA" id="ARBA00023136"/>
    </source>
</evidence>
<dbReference type="GO" id="GO:0001817">
    <property type="term" value="P:regulation of cytokine production"/>
    <property type="evidence" value="ECO:0007669"/>
    <property type="project" value="TreeGrafter"/>
</dbReference>
<dbReference type="OrthoDB" id="10055806at2759"/>
<sequence>MRLLLQGIRQGVVALSLTGVRPSDSGTYRCFIMDSQADSIMDIVLHVAAPYEPPQLAVLSRAGGRLALQCRSAGGYPQPEITWHDGNGTRLSQDKPVELQRSRQGAFEVRSSLSLMPRPRGSVCCALSHRPLQQNMSVCKTLPGERGRDATHNPRGQTWAGVSAVGREPPSPAPRRHRSLGFGVTT</sequence>
<reference evidence="4" key="2">
    <citation type="submission" date="2025-09" db="UniProtKB">
        <authorList>
            <consortium name="Ensembl"/>
        </authorList>
    </citation>
    <scope>IDENTIFICATION</scope>
</reference>
<evidence type="ECO:0000313" key="5">
    <source>
        <dbReference type="Proteomes" id="UP000694380"/>
    </source>
</evidence>
<dbReference type="InterPro" id="IPR053896">
    <property type="entry name" value="BTN3A2-like_Ig-C"/>
</dbReference>
<dbReference type="Proteomes" id="UP000694380">
    <property type="component" value="Unplaced"/>
</dbReference>
<dbReference type="GO" id="GO:0005102">
    <property type="term" value="F:signaling receptor binding"/>
    <property type="evidence" value="ECO:0007669"/>
    <property type="project" value="TreeGrafter"/>
</dbReference>
<dbReference type="PANTHER" id="PTHR24100">
    <property type="entry name" value="BUTYROPHILIN"/>
    <property type="match status" value="1"/>
</dbReference>
<dbReference type="GO" id="GO:0050852">
    <property type="term" value="P:T cell receptor signaling pathway"/>
    <property type="evidence" value="ECO:0007669"/>
    <property type="project" value="TreeGrafter"/>
</dbReference>
<organism evidence="4 5">
    <name type="scientific">Chrysemys picta bellii</name>
    <name type="common">Western painted turtle</name>
    <name type="synonym">Emys bellii</name>
    <dbReference type="NCBI Taxonomy" id="8478"/>
    <lineage>
        <taxon>Eukaryota</taxon>
        <taxon>Metazoa</taxon>
        <taxon>Chordata</taxon>
        <taxon>Craniata</taxon>
        <taxon>Vertebrata</taxon>
        <taxon>Euteleostomi</taxon>
        <taxon>Archelosauria</taxon>
        <taxon>Testudinata</taxon>
        <taxon>Testudines</taxon>
        <taxon>Cryptodira</taxon>
        <taxon>Durocryptodira</taxon>
        <taxon>Testudinoidea</taxon>
        <taxon>Emydidae</taxon>
        <taxon>Chrysemys</taxon>
    </lineage>
</organism>
<accession>A0A8C3FAX6</accession>
<dbReference type="InterPro" id="IPR036179">
    <property type="entry name" value="Ig-like_dom_sf"/>
</dbReference>
<comment type="subcellular location">
    <subcellularLocation>
        <location evidence="1">Membrane</location>
    </subcellularLocation>
</comment>
<dbReference type="Pfam" id="PF22705">
    <property type="entry name" value="C2-set_3"/>
    <property type="match status" value="1"/>
</dbReference>
<keyword evidence="2" id="KW-0472">Membrane</keyword>
<dbReference type="Gene3D" id="2.60.40.10">
    <property type="entry name" value="Immunoglobulins"/>
    <property type="match status" value="2"/>
</dbReference>
<evidence type="ECO:0000256" key="1">
    <source>
        <dbReference type="ARBA" id="ARBA00004370"/>
    </source>
</evidence>
<dbReference type="SUPFAM" id="SSF48726">
    <property type="entry name" value="Immunoglobulin"/>
    <property type="match status" value="2"/>
</dbReference>
<reference evidence="4" key="1">
    <citation type="submission" date="2025-08" db="UniProtKB">
        <authorList>
            <consortium name="Ensembl"/>
        </authorList>
    </citation>
    <scope>IDENTIFICATION</scope>
</reference>
<dbReference type="InterPro" id="IPR007110">
    <property type="entry name" value="Ig-like_dom"/>
</dbReference>
<keyword evidence="5" id="KW-1185">Reference proteome</keyword>
<dbReference type="Ensembl" id="ENSCPBT00000006844.1">
    <property type="protein sequence ID" value="ENSCPBP00000005634.1"/>
    <property type="gene ID" value="ENSCPBG00000004505.1"/>
</dbReference>
<proteinExistence type="predicted"/>
<dbReference type="PROSITE" id="PS50835">
    <property type="entry name" value="IG_LIKE"/>
    <property type="match status" value="1"/>
</dbReference>
<protein>
    <submittedName>
        <fullName evidence="4">Uncharacterized protein</fullName>
    </submittedName>
</protein>
<name>A0A8C3FAX6_CHRPI</name>
<dbReference type="GO" id="GO:0009897">
    <property type="term" value="C:external side of plasma membrane"/>
    <property type="evidence" value="ECO:0007669"/>
    <property type="project" value="TreeGrafter"/>
</dbReference>
<keyword evidence="3" id="KW-0393">Immunoglobulin domain</keyword>
<dbReference type="AlphaFoldDB" id="A0A8C3FAX6"/>
<dbReference type="OMA" id="DATHNPR"/>